<accession>A0ABW6BV75</accession>
<dbReference type="Proteomes" id="UP001597641">
    <property type="component" value="Unassembled WGS sequence"/>
</dbReference>
<reference evidence="2" key="1">
    <citation type="journal article" date="2019" name="Int. J. Syst. Evol. Microbiol.">
        <title>The Global Catalogue of Microorganisms (GCM) 10K type strain sequencing project: providing services to taxonomists for standard genome sequencing and annotation.</title>
        <authorList>
            <consortium name="The Broad Institute Genomics Platform"/>
            <consortium name="The Broad Institute Genome Sequencing Center for Infectious Disease"/>
            <person name="Wu L."/>
            <person name="Ma J."/>
        </authorList>
    </citation>
    <scope>NUCLEOTIDE SEQUENCE [LARGE SCALE GENOMIC DNA]</scope>
    <source>
        <strain evidence="2">KCTC 23984</strain>
    </source>
</reference>
<organism evidence="1 2">
    <name type="scientific">Pontibacter toksunensis</name>
    <dbReference type="NCBI Taxonomy" id="1332631"/>
    <lineage>
        <taxon>Bacteria</taxon>
        <taxon>Pseudomonadati</taxon>
        <taxon>Bacteroidota</taxon>
        <taxon>Cytophagia</taxon>
        <taxon>Cytophagales</taxon>
        <taxon>Hymenobacteraceae</taxon>
        <taxon>Pontibacter</taxon>
    </lineage>
</organism>
<dbReference type="RefSeq" id="WP_377482367.1">
    <property type="nucleotide sequence ID" value="NZ_JBHUOX010000003.1"/>
</dbReference>
<sequence>MNKNIITVFAAVCGLFMVTSCETPSDLRPEAKVSVDYVEPGTRNTFNIGKVNEVYPPANDGEVMPDRDLGGNEIQKADSLLEATETNTELGATQE</sequence>
<name>A0ABW6BV75_9BACT</name>
<protein>
    <submittedName>
        <fullName evidence="1">Uncharacterized protein</fullName>
    </submittedName>
</protein>
<dbReference type="EMBL" id="JBHUOX010000003">
    <property type="protein sequence ID" value="MFD2999913.1"/>
    <property type="molecule type" value="Genomic_DNA"/>
</dbReference>
<proteinExistence type="predicted"/>
<comment type="caution">
    <text evidence="1">The sequence shown here is derived from an EMBL/GenBank/DDBJ whole genome shotgun (WGS) entry which is preliminary data.</text>
</comment>
<evidence type="ECO:0000313" key="2">
    <source>
        <dbReference type="Proteomes" id="UP001597641"/>
    </source>
</evidence>
<dbReference type="PROSITE" id="PS51257">
    <property type="entry name" value="PROKAR_LIPOPROTEIN"/>
    <property type="match status" value="1"/>
</dbReference>
<keyword evidence="2" id="KW-1185">Reference proteome</keyword>
<gene>
    <name evidence="1" type="ORF">ACFS7Z_06050</name>
</gene>
<evidence type="ECO:0000313" key="1">
    <source>
        <dbReference type="EMBL" id="MFD2999913.1"/>
    </source>
</evidence>